<proteinExistence type="predicted"/>
<reference evidence="1" key="2">
    <citation type="journal article" date="2015" name="Fish Shellfish Immunol.">
        <title>Early steps in the European eel (Anguilla anguilla)-Vibrio vulnificus interaction in the gills: Role of the RtxA13 toxin.</title>
        <authorList>
            <person name="Callol A."/>
            <person name="Pajuelo D."/>
            <person name="Ebbesson L."/>
            <person name="Teles M."/>
            <person name="MacKenzie S."/>
            <person name="Amaro C."/>
        </authorList>
    </citation>
    <scope>NUCLEOTIDE SEQUENCE</scope>
</reference>
<organism evidence="1">
    <name type="scientific">Anguilla anguilla</name>
    <name type="common">European freshwater eel</name>
    <name type="synonym">Muraena anguilla</name>
    <dbReference type="NCBI Taxonomy" id="7936"/>
    <lineage>
        <taxon>Eukaryota</taxon>
        <taxon>Metazoa</taxon>
        <taxon>Chordata</taxon>
        <taxon>Craniata</taxon>
        <taxon>Vertebrata</taxon>
        <taxon>Euteleostomi</taxon>
        <taxon>Actinopterygii</taxon>
        <taxon>Neopterygii</taxon>
        <taxon>Teleostei</taxon>
        <taxon>Anguilliformes</taxon>
        <taxon>Anguillidae</taxon>
        <taxon>Anguilla</taxon>
    </lineage>
</organism>
<evidence type="ECO:0000313" key="1">
    <source>
        <dbReference type="EMBL" id="JAH36904.1"/>
    </source>
</evidence>
<dbReference type="AlphaFoldDB" id="A0A0E9S673"/>
<protein>
    <submittedName>
        <fullName evidence="1">Uncharacterized protein</fullName>
    </submittedName>
</protein>
<reference evidence="1" key="1">
    <citation type="submission" date="2014-11" db="EMBL/GenBank/DDBJ databases">
        <authorList>
            <person name="Amaro Gonzalez C."/>
        </authorList>
    </citation>
    <scope>NUCLEOTIDE SEQUENCE</scope>
</reference>
<dbReference type="EMBL" id="GBXM01071673">
    <property type="protein sequence ID" value="JAH36904.1"/>
    <property type="molecule type" value="Transcribed_RNA"/>
</dbReference>
<sequence length="40" mass="4941">MYMSRVDNWLKFILKNTYIEDHSIENAIILSHRIHKLLHF</sequence>
<name>A0A0E9S673_ANGAN</name>
<accession>A0A0E9S673</accession>